<evidence type="ECO:0008006" key="5">
    <source>
        <dbReference type="Google" id="ProtNLM"/>
    </source>
</evidence>
<dbReference type="GO" id="GO:0016757">
    <property type="term" value="F:glycosyltransferase activity"/>
    <property type="evidence" value="ECO:0007669"/>
    <property type="project" value="TreeGrafter"/>
</dbReference>
<dbReference type="Proteomes" id="UP000244450">
    <property type="component" value="Unassembled WGS sequence"/>
</dbReference>
<accession>A0A2T7BKB6</accession>
<dbReference type="RefSeq" id="WP_108684764.1">
    <property type="nucleotide sequence ID" value="NZ_QCYK01000001.1"/>
</dbReference>
<keyword evidence="4" id="KW-1185">Reference proteome</keyword>
<evidence type="ECO:0000313" key="3">
    <source>
        <dbReference type="EMBL" id="PUZ28123.1"/>
    </source>
</evidence>
<sequence length="375" mass="41751">MLRIVQLIDSIDYGGAERLTIHLANYLAQDNEVYLITFKDHDEHMIPLNELSPRVRFISLGKKRKRELGLYTRVFKTLNKIKPEIIHCHLSGLAYAYPYAIAKRVPVIHTVHSLAEKDGGKMKRKLYKLLFRSFDITPVSITSQVKESVIRVYGAAIDTPLILNGVPFPQTTELIPEVADHINSLKFAVSDQVIINVASVKRIKNQAFLIQAVNELRTEGVPVILIILGNTAAETDNLYGELKAMSGDGIYFLGTKNNVGDYLSAADVFSLTSLYEGAPLSLMEALALGCITVVPEVGGIPDIVGSPTTIGFSYPPQDLIALKNALRMATLQDDAILETLRTKSVERFNEVLQLETCAELYLKLYRQKIKKQHTV</sequence>
<dbReference type="InterPro" id="IPR050194">
    <property type="entry name" value="Glycosyltransferase_grp1"/>
</dbReference>
<feature type="domain" description="Glycosyl transferase family 1" evidence="1">
    <location>
        <begin position="183"/>
        <end position="328"/>
    </location>
</feature>
<dbReference type="Gene3D" id="3.40.50.2000">
    <property type="entry name" value="Glycogen Phosphorylase B"/>
    <property type="match status" value="2"/>
</dbReference>
<reference evidence="3 4" key="1">
    <citation type="submission" date="2018-04" db="EMBL/GenBank/DDBJ databases">
        <title>Chitinophaga fuyangensis sp. nov., isolated from soil in a chemical factory.</title>
        <authorList>
            <person name="Chen K."/>
        </authorList>
    </citation>
    <scope>NUCLEOTIDE SEQUENCE [LARGE SCALE GENOMIC DNA]</scope>
    <source>
        <strain evidence="3 4">LY-1</strain>
    </source>
</reference>
<dbReference type="InterPro" id="IPR028098">
    <property type="entry name" value="Glyco_trans_4-like_N"/>
</dbReference>
<gene>
    <name evidence="3" type="ORF">DCC81_01170</name>
</gene>
<dbReference type="PANTHER" id="PTHR45947">
    <property type="entry name" value="SULFOQUINOVOSYL TRANSFERASE SQD2"/>
    <property type="match status" value="1"/>
</dbReference>
<dbReference type="AlphaFoldDB" id="A0A2T7BKB6"/>
<dbReference type="EMBL" id="QCYK01000001">
    <property type="protein sequence ID" value="PUZ28123.1"/>
    <property type="molecule type" value="Genomic_DNA"/>
</dbReference>
<name>A0A2T7BKB6_9BACT</name>
<dbReference type="Pfam" id="PF13439">
    <property type="entry name" value="Glyco_transf_4"/>
    <property type="match status" value="1"/>
</dbReference>
<feature type="domain" description="Glycosyltransferase subfamily 4-like N-terminal" evidence="2">
    <location>
        <begin position="13"/>
        <end position="166"/>
    </location>
</feature>
<dbReference type="PANTHER" id="PTHR45947:SF14">
    <property type="entry name" value="SLL1723 PROTEIN"/>
    <property type="match status" value="1"/>
</dbReference>
<proteinExistence type="predicted"/>
<protein>
    <recommendedName>
        <fullName evidence="5">Glycosyltransferase</fullName>
    </recommendedName>
</protein>
<dbReference type="SUPFAM" id="SSF53756">
    <property type="entry name" value="UDP-Glycosyltransferase/glycogen phosphorylase"/>
    <property type="match status" value="1"/>
</dbReference>
<dbReference type="OrthoDB" id="7560678at2"/>
<evidence type="ECO:0000313" key="4">
    <source>
        <dbReference type="Proteomes" id="UP000244450"/>
    </source>
</evidence>
<comment type="caution">
    <text evidence="3">The sequence shown here is derived from an EMBL/GenBank/DDBJ whole genome shotgun (WGS) entry which is preliminary data.</text>
</comment>
<dbReference type="InterPro" id="IPR001296">
    <property type="entry name" value="Glyco_trans_1"/>
</dbReference>
<evidence type="ECO:0000259" key="1">
    <source>
        <dbReference type="Pfam" id="PF00534"/>
    </source>
</evidence>
<dbReference type="Pfam" id="PF00534">
    <property type="entry name" value="Glycos_transf_1"/>
    <property type="match status" value="1"/>
</dbReference>
<evidence type="ECO:0000259" key="2">
    <source>
        <dbReference type="Pfam" id="PF13439"/>
    </source>
</evidence>
<organism evidence="3 4">
    <name type="scientific">Chitinophaga parva</name>
    <dbReference type="NCBI Taxonomy" id="2169414"/>
    <lineage>
        <taxon>Bacteria</taxon>
        <taxon>Pseudomonadati</taxon>
        <taxon>Bacteroidota</taxon>
        <taxon>Chitinophagia</taxon>
        <taxon>Chitinophagales</taxon>
        <taxon>Chitinophagaceae</taxon>
        <taxon>Chitinophaga</taxon>
    </lineage>
</organism>